<protein>
    <recommendedName>
        <fullName evidence="2">HNH nuclease domain-containing protein</fullName>
    </recommendedName>
</protein>
<comment type="caution">
    <text evidence="3">The sequence shown here is derived from an EMBL/GenBank/DDBJ whole genome shotgun (WGS) entry which is preliminary data.</text>
</comment>
<feature type="domain" description="HNH nuclease" evidence="2">
    <location>
        <begin position="439"/>
        <end position="491"/>
    </location>
</feature>
<feature type="region of interest" description="Disordered" evidence="1">
    <location>
        <begin position="288"/>
        <end position="344"/>
    </location>
</feature>
<dbReference type="SMART" id="SM00507">
    <property type="entry name" value="HNHc"/>
    <property type="match status" value="1"/>
</dbReference>
<evidence type="ECO:0000256" key="1">
    <source>
        <dbReference type="SAM" id="MobiDB-lite"/>
    </source>
</evidence>
<name>A0A0F0LJH1_9MICO</name>
<dbReference type="PATRIC" id="fig|82380.11.peg.205"/>
<dbReference type="EMBL" id="JYIW01000013">
    <property type="protein sequence ID" value="KJL32824.1"/>
    <property type="molecule type" value="Genomic_DNA"/>
</dbReference>
<proteinExistence type="predicted"/>
<dbReference type="Pfam" id="PF02720">
    <property type="entry name" value="DUF222"/>
    <property type="match status" value="1"/>
</dbReference>
<organism evidence="3 4">
    <name type="scientific">Microbacterium oxydans</name>
    <dbReference type="NCBI Taxonomy" id="82380"/>
    <lineage>
        <taxon>Bacteria</taxon>
        <taxon>Bacillati</taxon>
        <taxon>Actinomycetota</taxon>
        <taxon>Actinomycetes</taxon>
        <taxon>Micrococcales</taxon>
        <taxon>Microbacteriaceae</taxon>
        <taxon>Microbacterium</taxon>
    </lineage>
</organism>
<sequence length="534" mass="56157">MNSTEKELEQAVACLDRVLRDDAFGLLSDEAKMRVLRLAGAAQRRVDAVIVETVASVPARPSGSGDPAFCGLFGCRTMSELLQRVLRVDASGAARVVKAASSVFREADLSSGGWQAARWPRLREALLDGTIGVSGLLAAVGPVDAAQRRVSEALRWRADAQLAALARGMVAVDEEDASADPGAADPGVAQGGPPATPEDLRTYARVIMAYLDPDGAEPAEELAMRGRGIRFGRAKHGLVPIHGDLLPETAGALQRQFDAYLNPKVDGPPLPGVRFVPSADTADTADATTAGAGARGDAAGAGAGAGAGARAGADSGGYVQASDERGDDDVLPSADPGGMVDTRTRPQKQHDAFAAILGIAAKHDETPKLGGAAPTLLVSVTADDYATGRGWAYVDGIDTPVSVATARHTACGGTIQRVLFDPEGRIIGIGTTDRIFTTHQRRAITLRDKECLIPGCHVRASWCEIHHVHEHARGGPTHTDNGVALCWHHHRTLDTSGWEIRMGNGTPQVRGPAWWDPARRWRTPQPALTHALTG</sequence>
<evidence type="ECO:0000313" key="4">
    <source>
        <dbReference type="Proteomes" id="UP000033640"/>
    </source>
</evidence>
<feature type="compositionally biased region" description="Gly residues" evidence="1">
    <location>
        <begin position="299"/>
        <end position="309"/>
    </location>
</feature>
<feature type="region of interest" description="Disordered" evidence="1">
    <location>
        <begin position="174"/>
        <end position="195"/>
    </location>
</feature>
<dbReference type="AlphaFoldDB" id="A0A0F0LJH1"/>
<gene>
    <name evidence="3" type="ORF">RS83_00196</name>
</gene>
<feature type="compositionally biased region" description="Low complexity" evidence="1">
    <location>
        <begin position="179"/>
        <end position="193"/>
    </location>
</feature>
<dbReference type="Gene3D" id="1.10.30.50">
    <property type="match status" value="1"/>
</dbReference>
<dbReference type="InterPro" id="IPR003615">
    <property type="entry name" value="HNH_nuc"/>
</dbReference>
<feature type="compositionally biased region" description="Low complexity" evidence="1">
    <location>
        <begin position="288"/>
        <end position="298"/>
    </location>
</feature>
<evidence type="ECO:0000259" key="2">
    <source>
        <dbReference type="SMART" id="SM00507"/>
    </source>
</evidence>
<dbReference type="InterPro" id="IPR003870">
    <property type="entry name" value="DUF222"/>
</dbReference>
<dbReference type="CDD" id="cd00085">
    <property type="entry name" value="HNHc"/>
    <property type="match status" value="1"/>
</dbReference>
<evidence type="ECO:0000313" key="3">
    <source>
        <dbReference type="EMBL" id="KJL32824.1"/>
    </source>
</evidence>
<dbReference type="RefSeq" id="WP_045277637.1">
    <property type="nucleotide sequence ID" value="NZ_JYIW01000013.1"/>
</dbReference>
<accession>A0A0F0LJH1</accession>
<reference evidence="3 4" key="1">
    <citation type="submission" date="2015-02" db="EMBL/GenBank/DDBJ databases">
        <title>Draft genome sequences of ten Microbacterium spp. with emphasis on heavy metal contaminated environments.</title>
        <authorList>
            <person name="Corretto E."/>
        </authorList>
    </citation>
    <scope>NUCLEOTIDE SEQUENCE [LARGE SCALE GENOMIC DNA]</scope>
    <source>
        <strain evidence="3 4">BEL4b</strain>
    </source>
</reference>
<dbReference type="Proteomes" id="UP000033640">
    <property type="component" value="Unassembled WGS sequence"/>
</dbReference>
<dbReference type="OrthoDB" id="5177627at2"/>